<evidence type="ECO:0000313" key="3">
    <source>
        <dbReference type="Proteomes" id="UP001500305"/>
    </source>
</evidence>
<organism evidence="2 3">
    <name type="scientific">Kitasatospora cystarginea</name>
    <dbReference type="NCBI Taxonomy" id="58350"/>
    <lineage>
        <taxon>Bacteria</taxon>
        <taxon>Bacillati</taxon>
        <taxon>Actinomycetota</taxon>
        <taxon>Actinomycetes</taxon>
        <taxon>Kitasatosporales</taxon>
        <taxon>Streptomycetaceae</taxon>
        <taxon>Kitasatospora</taxon>
    </lineage>
</organism>
<comment type="caution">
    <text evidence="2">The sequence shown here is derived from an EMBL/GenBank/DDBJ whole genome shotgun (WGS) entry which is preliminary data.</text>
</comment>
<protein>
    <recommendedName>
        <fullName evidence="4">Integrase</fullName>
    </recommendedName>
</protein>
<feature type="region of interest" description="Disordered" evidence="1">
    <location>
        <begin position="1"/>
        <end position="25"/>
    </location>
</feature>
<accession>A0ABN3ESX1</accession>
<feature type="compositionally biased region" description="Polar residues" evidence="1">
    <location>
        <begin position="13"/>
        <end position="25"/>
    </location>
</feature>
<dbReference type="Proteomes" id="UP001500305">
    <property type="component" value="Unassembled WGS sequence"/>
</dbReference>
<evidence type="ECO:0000256" key="1">
    <source>
        <dbReference type="SAM" id="MobiDB-lite"/>
    </source>
</evidence>
<keyword evidence="3" id="KW-1185">Reference proteome</keyword>
<dbReference type="EMBL" id="BAAATR010000037">
    <property type="protein sequence ID" value="GAA2268545.1"/>
    <property type="molecule type" value="Genomic_DNA"/>
</dbReference>
<proteinExistence type="predicted"/>
<evidence type="ECO:0008006" key="4">
    <source>
        <dbReference type="Google" id="ProtNLM"/>
    </source>
</evidence>
<feature type="compositionally biased region" description="Basic and acidic residues" evidence="1">
    <location>
        <begin position="1"/>
        <end position="11"/>
    </location>
</feature>
<gene>
    <name evidence="2" type="ORF">GCM10010430_62340</name>
</gene>
<reference evidence="2 3" key="1">
    <citation type="journal article" date="2019" name="Int. J. Syst. Evol. Microbiol.">
        <title>The Global Catalogue of Microorganisms (GCM) 10K type strain sequencing project: providing services to taxonomists for standard genome sequencing and annotation.</title>
        <authorList>
            <consortium name="The Broad Institute Genomics Platform"/>
            <consortium name="The Broad Institute Genome Sequencing Center for Infectious Disease"/>
            <person name="Wu L."/>
            <person name="Ma J."/>
        </authorList>
    </citation>
    <scope>NUCLEOTIDE SEQUENCE [LARGE SCALE GENOMIC DNA]</scope>
    <source>
        <strain evidence="2 3">JCM 7356</strain>
    </source>
</reference>
<name>A0ABN3ESX1_9ACTN</name>
<sequence>MAEPVRVRGLTDQEGQQLQRTVRRGSTNTVRYRRAMMLLASAGGNRHPNHTTQTRALHAYLRWRDANARHRDVLAAERKERARIRSEKSIRWGGRPLATAARTTRRTHAVRAPRVANLLRRQGTPLPS</sequence>
<evidence type="ECO:0000313" key="2">
    <source>
        <dbReference type="EMBL" id="GAA2268545.1"/>
    </source>
</evidence>